<organism evidence="3 4">
    <name type="scientific">Candidatus Beckwithbacteria bacterium CG22_combo_CG10-13_8_21_14_all_01_47_9</name>
    <dbReference type="NCBI Taxonomy" id="1974496"/>
    <lineage>
        <taxon>Bacteria</taxon>
        <taxon>Candidatus Beckwithiibacteriota</taxon>
    </lineage>
</organism>
<feature type="transmembrane region" description="Helical" evidence="1">
    <location>
        <begin position="6"/>
        <end position="27"/>
    </location>
</feature>
<sequence>MNGKEQKTDCIIIGAGIFGLYAALLLVKRGQSVAVIDKSLRPFSRASAINQARVHNGYHYPRSCDTAEKVADYYNRFIKDFDFAINNSFQQIYAIASNGSKTSAQGFINFCKKVNIPL</sequence>
<name>A0A2H0E152_9BACT</name>
<dbReference type="Gene3D" id="3.50.50.60">
    <property type="entry name" value="FAD/NAD(P)-binding domain"/>
    <property type="match status" value="1"/>
</dbReference>
<dbReference type="EMBL" id="PCTU01000053">
    <property type="protein sequence ID" value="PIP88137.1"/>
    <property type="molecule type" value="Genomic_DNA"/>
</dbReference>
<evidence type="ECO:0000259" key="2">
    <source>
        <dbReference type="Pfam" id="PF01266"/>
    </source>
</evidence>
<dbReference type="Pfam" id="PF01266">
    <property type="entry name" value="DAO"/>
    <property type="match status" value="1"/>
</dbReference>
<keyword evidence="1" id="KW-0472">Membrane</keyword>
<evidence type="ECO:0000313" key="3">
    <source>
        <dbReference type="EMBL" id="PIP88137.1"/>
    </source>
</evidence>
<comment type="caution">
    <text evidence="3">The sequence shown here is derived from an EMBL/GenBank/DDBJ whole genome shotgun (WGS) entry which is preliminary data.</text>
</comment>
<feature type="non-terminal residue" evidence="3">
    <location>
        <position position="118"/>
    </location>
</feature>
<dbReference type="SUPFAM" id="SSF51905">
    <property type="entry name" value="FAD/NAD(P)-binding domain"/>
    <property type="match status" value="1"/>
</dbReference>
<dbReference type="InterPro" id="IPR006076">
    <property type="entry name" value="FAD-dep_OxRdtase"/>
</dbReference>
<protein>
    <submittedName>
        <fullName evidence="3">Amino acid oxidase</fullName>
    </submittedName>
</protein>
<reference evidence="3 4" key="1">
    <citation type="submission" date="2017-09" db="EMBL/GenBank/DDBJ databases">
        <title>Depth-based differentiation of microbial function through sediment-hosted aquifers and enrichment of novel symbionts in the deep terrestrial subsurface.</title>
        <authorList>
            <person name="Probst A.J."/>
            <person name="Ladd B."/>
            <person name="Jarett J.K."/>
            <person name="Geller-Mcgrath D.E."/>
            <person name="Sieber C.M."/>
            <person name="Emerson J.B."/>
            <person name="Anantharaman K."/>
            <person name="Thomas B.C."/>
            <person name="Malmstrom R."/>
            <person name="Stieglmeier M."/>
            <person name="Klingl A."/>
            <person name="Woyke T."/>
            <person name="Ryan C.M."/>
            <person name="Banfield J.F."/>
        </authorList>
    </citation>
    <scope>NUCLEOTIDE SEQUENCE [LARGE SCALE GENOMIC DNA]</scope>
    <source>
        <strain evidence="3">CG22_combo_CG10-13_8_21_14_all_01_47_9</strain>
    </source>
</reference>
<accession>A0A2H0E152</accession>
<evidence type="ECO:0000313" key="4">
    <source>
        <dbReference type="Proteomes" id="UP000229981"/>
    </source>
</evidence>
<feature type="domain" description="FAD dependent oxidoreductase" evidence="2">
    <location>
        <begin position="9"/>
        <end position="86"/>
    </location>
</feature>
<keyword evidence="1" id="KW-1133">Transmembrane helix</keyword>
<evidence type="ECO:0000256" key="1">
    <source>
        <dbReference type="SAM" id="Phobius"/>
    </source>
</evidence>
<keyword evidence="1" id="KW-0812">Transmembrane</keyword>
<dbReference type="InterPro" id="IPR036188">
    <property type="entry name" value="FAD/NAD-bd_sf"/>
</dbReference>
<gene>
    <name evidence="3" type="ORF">COW80_01995</name>
</gene>
<dbReference type="AlphaFoldDB" id="A0A2H0E152"/>
<proteinExistence type="predicted"/>
<dbReference type="Proteomes" id="UP000229981">
    <property type="component" value="Unassembled WGS sequence"/>
</dbReference>